<comment type="function">
    <text evidence="23">Bifunctional aspartate kinase and homoserine dehydrogenase that catalyzes the first and the third steps toward the synthesis of lysine, methionine and threonine from aspartate.</text>
</comment>
<evidence type="ECO:0000256" key="2">
    <source>
        <dbReference type="ARBA" id="ARBA00004766"/>
    </source>
</evidence>
<evidence type="ECO:0000313" key="30">
    <source>
        <dbReference type="EMBL" id="NGP75435.1"/>
    </source>
</evidence>
<dbReference type="InterPro" id="IPR005106">
    <property type="entry name" value="Asp/hSer_DH_NAD-bd"/>
</dbReference>
<organism evidence="30 31">
    <name type="scientific">Halalkalibaculum roseum</name>
    <dbReference type="NCBI Taxonomy" id="2709311"/>
    <lineage>
        <taxon>Bacteria</taxon>
        <taxon>Pseudomonadati</taxon>
        <taxon>Balneolota</taxon>
        <taxon>Balneolia</taxon>
        <taxon>Balneolales</taxon>
        <taxon>Balneolaceae</taxon>
        <taxon>Halalkalibaculum</taxon>
    </lineage>
</organism>
<evidence type="ECO:0000313" key="31">
    <source>
        <dbReference type="Proteomes" id="UP000473278"/>
    </source>
</evidence>
<keyword evidence="12" id="KW-0791">Threonine biosynthesis</keyword>
<dbReference type="InterPro" id="IPR011147">
    <property type="entry name" value="Bifunc_Aspkin/hSer_DH"/>
</dbReference>
<dbReference type="Gene3D" id="3.30.360.10">
    <property type="entry name" value="Dihydrodipicolinate Reductase, domain 2"/>
    <property type="match status" value="1"/>
</dbReference>
<keyword evidence="18" id="KW-0560">Oxidoreductase</keyword>
<reference evidence="30 31" key="1">
    <citation type="submission" date="2020-02" db="EMBL/GenBank/DDBJ databases">
        <title>Balneolaceae bacterium YR4-1, complete genome.</title>
        <authorList>
            <person name="Li Y."/>
            <person name="Wu S."/>
        </authorList>
    </citation>
    <scope>NUCLEOTIDE SEQUENCE [LARGE SCALE GENOMIC DNA]</scope>
    <source>
        <strain evidence="30 31">YR4-1</strain>
    </source>
</reference>
<evidence type="ECO:0000256" key="16">
    <source>
        <dbReference type="ARBA" id="ARBA00022840"/>
    </source>
</evidence>
<sequence>MSQTHILKFGGTSLQDASFINRAVQVVKEKSKEARTVIVVSAISGVTERLLALSNISPSKADKANKILKELRKGHTSLLTRLGGSTKENFEQLNALFDELRAVYFNEDLRTEKHKAWRDHILSIGERASAHLFASVLSARQLPSVPVETQHYVKTDNTFGEANIIPGLTRELLNEALQSLDKIAVITGFIGSTQQHEITTLGRSGSDYTAALIADALNADHMEIWTDVDGVLTADPKIVPEARNLEYLSFEDIAELSAHGAKVIHPKTINPVRKSDLTIRVRNSYKPEQSGTLIRREHQTNGEFRSITVTGPFIYFEVPDSLASEISRLLDQPELPDSGSDGFSISRTSRFEPAQFVMKNELYDTLEKPLQELARREDIELSVSRDLFRVNTFTNKLKESDRAVTQILQLLHRKGLRPRRIHRENNRRYFSLLFPEEQARRAANLINEYLISDSNRTDIFLAGVGAVGGKLLELIDEFESKEVSFNVVGICNSTHTLWNNRGLHKRDLEEQLAKGNETDWQEIIQKLTDGDWHHTIFVDATGSEEVARLYPDFLEAGIHVVTPSKLANTFEQSYYDRLREKASAKGVSFRYETNVGAGLPIISTINDLLESGDKILELSGVVSGTMTYLFNELEKGVSFSEAVSVAKQKGYAEPDPRDDLSGEDVARKFLTLARELGLQLEMEDLQVESLIPEPLKELDRESFLERLSEFDEYWKEHMDEAASKDETLRYTGKLKDGKITIGVESLPLNSPLGQLKGTGNMLRIFSSRYAETPMIIQGAGAGREVTAAGVLNDILKITKEQ</sequence>
<dbReference type="Gene3D" id="3.40.1160.10">
    <property type="entry name" value="Acetylglutamate kinase-like"/>
    <property type="match status" value="1"/>
</dbReference>
<evidence type="ECO:0000256" key="12">
    <source>
        <dbReference type="ARBA" id="ARBA00022697"/>
    </source>
</evidence>
<accession>A0A6M1T013</accession>
<dbReference type="GO" id="GO:0005524">
    <property type="term" value="F:ATP binding"/>
    <property type="evidence" value="ECO:0007669"/>
    <property type="project" value="UniProtKB-KW"/>
</dbReference>
<dbReference type="InterPro" id="IPR049638">
    <property type="entry name" value="AK-HD"/>
</dbReference>
<dbReference type="InterPro" id="IPR001341">
    <property type="entry name" value="Asp_kinase"/>
</dbReference>
<comment type="cofactor">
    <cofactor evidence="1">
        <name>a metal cation</name>
        <dbReference type="ChEBI" id="CHEBI:25213"/>
    </cofactor>
</comment>
<dbReference type="NCBIfam" id="TIGR00657">
    <property type="entry name" value="asp_kinases"/>
    <property type="match status" value="1"/>
</dbReference>
<dbReference type="InterPro" id="IPR036291">
    <property type="entry name" value="NAD(P)-bd_dom_sf"/>
</dbReference>
<evidence type="ECO:0000256" key="9">
    <source>
        <dbReference type="ARBA" id="ARBA00011881"/>
    </source>
</evidence>
<evidence type="ECO:0000259" key="27">
    <source>
        <dbReference type="Pfam" id="PF00696"/>
    </source>
</evidence>
<proteinExistence type="inferred from homology"/>
<comment type="pathway">
    <text evidence="5">Amino-acid biosynthesis; L-methionine biosynthesis via de novo pathway; L-homoserine from L-aspartate: step 3/3.</text>
</comment>
<evidence type="ECO:0000256" key="13">
    <source>
        <dbReference type="ARBA" id="ARBA00022723"/>
    </source>
</evidence>
<keyword evidence="11 30" id="KW-0808">Transferase</keyword>
<evidence type="ECO:0000256" key="18">
    <source>
        <dbReference type="ARBA" id="ARBA00023002"/>
    </source>
</evidence>
<dbReference type="Gene3D" id="3.40.50.720">
    <property type="entry name" value="NAD(P)-binding Rossmann-like Domain"/>
    <property type="match status" value="1"/>
</dbReference>
<evidence type="ECO:0000256" key="3">
    <source>
        <dbReference type="ARBA" id="ARBA00004986"/>
    </source>
</evidence>
<evidence type="ECO:0000256" key="5">
    <source>
        <dbReference type="ARBA" id="ARBA00005062"/>
    </source>
</evidence>
<dbReference type="GO" id="GO:0009090">
    <property type="term" value="P:homoserine biosynthetic process"/>
    <property type="evidence" value="ECO:0007669"/>
    <property type="project" value="UniProtKB-ARBA"/>
</dbReference>
<feature type="domain" description="Homoserine dehydrogenase catalytic" evidence="28">
    <location>
        <begin position="600"/>
        <end position="795"/>
    </location>
</feature>
<dbReference type="Pfam" id="PF00696">
    <property type="entry name" value="AA_kinase"/>
    <property type="match status" value="1"/>
</dbReference>
<dbReference type="SUPFAM" id="SSF53633">
    <property type="entry name" value="Carbamate kinase-like"/>
    <property type="match status" value="1"/>
</dbReference>
<comment type="similarity">
    <text evidence="8">In the N-terminal section; belongs to the aspartokinase family.</text>
</comment>
<feature type="domain" description="Aspartate/homoserine dehydrogenase NAD-binding" evidence="29">
    <location>
        <begin position="463"/>
        <end position="592"/>
    </location>
</feature>
<dbReference type="GO" id="GO:0046872">
    <property type="term" value="F:metal ion binding"/>
    <property type="evidence" value="ECO:0007669"/>
    <property type="project" value="UniProtKB-KW"/>
</dbReference>
<keyword evidence="14" id="KW-0547">Nucleotide-binding</keyword>
<evidence type="ECO:0000256" key="24">
    <source>
        <dbReference type="ARBA" id="ARBA00048561"/>
    </source>
</evidence>
<evidence type="ECO:0000256" key="6">
    <source>
        <dbReference type="ARBA" id="ARBA00005139"/>
    </source>
</evidence>
<dbReference type="InterPro" id="IPR018042">
    <property type="entry name" value="Aspartate_kinase_CS"/>
</dbReference>
<comment type="catalytic activity">
    <reaction evidence="25">
        <text>L-homoserine + NADP(+) = L-aspartate 4-semialdehyde + NADPH + H(+)</text>
        <dbReference type="Rhea" id="RHEA:15761"/>
        <dbReference type="ChEBI" id="CHEBI:15378"/>
        <dbReference type="ChEBI" id="CHEBI:57476"/>
        <dbReference type="ChEBI" id="CHEBI:57783"/>
        <dbReference type="ChEBI" id="CHEBI:58349"/>
        <dbReference type="ChEBI" id="CHEBI:537519"/>
        <dbReference type="EC" id="1.1.1.3"/>
    </reaction>
    <physiologicalReaction direction="right-to-left" evidence="25">
        <dbReference type="Rhea" id="RHEA:15763"/>
    </physiologicalReaction>
</comment>
<evidence type="ECO:0000256" key="14">
    <source>
        <dbReference type="ARBA" id="ARBA00022741"/>
    </source>
</evidence>
<comment type="pathway">
    <text evidence="4">Amino-acid biosynthesis; L-threonine biosynthesis; L-threonine from L-aspartate: step 3/5.</text>
</comment>
<comment type="catalytic activity">
    <reaction evidence="24">
        <text>L-aspartate + ATP = 4-phospho-L-aspartate + ADP</text>
        <dbReference type="Rhea" id="RHEA:23776"/>
        <dbReference type="ChEBI" id="CHEBI:29991"/>
        <dbReference type="ChEBI" id="CHEBI:30616"/>
        <dbReference type="ChEBI" id="CHEBI:57535"/>
        <dbReference type="ChEBI" id="CHEBI:456216"/>
        <dbReference type="EC" id="2.7.2.4"/>
    </reaction>
    <physiologicalReaction direction="left-to-right" evidence="24">
        <dbReference type="Rhea" id="RHEA:23777"/>
    </physiologicalReaction>
</comment>
<dbReference type="PROSITE" id="PS00324">
    <property type="entry name" value="ASPARTOKINASE"/>
    <property type="match status" value="1"/>
</dbReference>
<dbReference type="Proteomes" id="UP000473278">
    <property type="component" value="Unassembled WGS sequence"/>
</dbReference>
<dbReference type="AlphaFoldDB" id="A0A6M1T013"/>
<dbReference type="SUPFAM" id="SSF55347">
    <property type="entry name" value="Glyceraldehyde-3-phosphate dehydrogenase-like, C-terminal domain"/>
    <property type="match status" value="1"/>
</dbReference>
<evidence type="ECO:0000256" key="20">
    <source>
        <dbReference type="ARBA" id="ARBA00023053"/>
    </source>
</evidence>
<protein>
    <submittedName>
        <fullName evidence="30">Aspartate kinase</fullName>
        <ecNumber evidence="30">2.7.2.4</ecNumber>
    </submittedName>
</protein>
<dbReference type="UniPathway" id="UPA00050">
    <property type="reaction ID" value="UER00063"/>
</dbReference>
<comment type="similarity">
    <text evidence="7">In the C-terminal section; belongs to the homoserine dehydrogenase family.</text>
</comment>
<dbReference type="GO" id="GO:0004072">
    <property type="term" value="F:aspartate kinase activity"/>
    <property type="evidence" value="ECO:0007669"/>
    <property type="project" value="UniProtKB-EC"/>
</dbReference>
<comment type="catalytic activity">
    <reaction evidence="26">
        <text>L-homoserine + NAD(+) = L-aspartate 4-semialdehyde + NADH + H(+)</text>
        <dbReference type="Rhea" id="RHEA:15757"/>
        <dbReference type="ChEBI" id="CHEBI:15378"/>
        <dbReference type="ChEBI" id="CHEBI:57476"/>
        <dbReference type="ChEBI" id="CHEBI:57540"/>
        <dbReference type="ChEBI" id="CHEBI:57945"/>
        <dbReference type="ChEBI" id="CHEBI:537519"/>
        <dbReference type="EC" id="1.1.1.3"/>
    </reaction>
    <physiologicalReaction direction="right-to-left" evidence="26">
        <dbReference type="Rhea" id="RHEA:15759"/>
    </physiologicalReaction>
</comment>
<evidence type="ECO:0000256" key="1">
    <source>
        <dbReference type="ARBA" id="ARBA00001920"/>
    </source>
</evidence>
<evidence type="ECO:0000256" key="10">
    <source>
        <dbReference type="ARBA" id="ARBA00022605"/>
    </source>
</evidence>
<evidence type="ECO:0000259" key="29">
    <source>
        <dbReference type="Pfam" id="PF03447"/>
    </source>
</evidence>
<evidence type="ECO:0000256" key="23">
    <source>
        <dbReference type="ARBA" id="ARBA00044938"/>
    </source>
</evidence>
<keyword evidence="10" id="KW-0028">Amino-acid biosynthesis</keyword>
<dbReference type="UniPathway" id="UPA00051">
    <property type="reaction ID" value="UER00462"/>
</dbReference>
<evidence type="ECO:0000256" key="8">
    <source>
        <dbReference type="ARBA" id="ARBA00010046"/>
    </source>
</evidence>
<comment type="caution">
    <text evidence="30">The sequence shown here is derived from an EMBL/GenBank/DDBJ whole genome shotgun (WGS) entry which is preliminary data.</text>
</comment>
<dbReference type="GO" id="GO:0004412">
    <property type="term" value="F:homoserine dehydrogenase activity"/>
    <property type="evidence" value="ECO:0007669"/>
    <property type="project" value="UniProtKB-EC"/>
</dbReference>
<evidence type="ECO:0000256" key="19">
    <source>
        <dbReference type="ARBA" id="ARBA00023027"/>
    </source>
</evidence>
<keyword evidence="13" id="KW-0479">Metal-binding</keyword>
<dbReference type="RefSeq" id="WP_165138733.1">
    <property type="nucleotide sequence ID" value="NZ_JAALLT010000001.1"/>
</dbReference>
<dbReference type="PIRSF" id="PIRSF000727">
    <property type="entry name" value="ThrA"/>
    <property type="match status" value="1"/>
</dbReference>
<comment type="pathway">
    <text evidence="6">Amino-acid biosynthesis; L-threonine biosynthesis; L-threonine from L-aspartate: step 1/5.</text>
</comment>
<evidence type="ECO:0000256" key="7">
    <source>
        <dbReference type="ARBA" id="ARBA00007952"/>
    </source>
</evidence>
<keyword evidence="31" id="KW-1185">Reference proteome</keyword>
<name>A0A6M1T013_9BACT</name>
<dbReference type="Pfam" id="PF00742">
    <property type="entry name" value="Homoserine_dh"/>
    <property type="match status" value="1"/>
</dbReference>
<dbReference type="InterPro" id="IPR001342">
    <property type="entry name" value="HDH_cat"/>
</dbReference>
<dbReference type="GO" id="GO:0050661">
    <property type="term" value="F:NADP binding"/>
    <property type="evidence" value="ECO:0007669"/>
    <property type="project" value="InterPro"/>
</dbReference>
<keyword evidence="22" id="KW-0511">Multifunctional enzyme</keyword>
<dbReference type="InterPro" id="IPR042199">
    <property type="entry name" value="AsparK_Bifunc_asparK/hSer_DH"/>
</dbReference>
<dbReference type="PANTHER" id="PTHR43070:SF3">
    <property type="entry name" value="HOMOSERINE DEHYDROGENASE"/>
    <property type="match status" value="1"/>
</dbReference>
<gene>
    <name evidence="30" type="ORF">G3570_02240</name>
</gene>
<dbReference type="FunFam" id="3.30.360.10:FF:000006">
    <property type="entry name" value="Bifunctional aspartokinase/homoserine dehydrogenase"/>
    <property type="match status" value="1"/>
</dbReference>
<evidence type="ECO:0000259" key="28">
    <source>
        <dbReference type="Pfam" id="PF00742"/>
    </source>
</evidence>
<comment type="pathway">
    <text evidence="2">Amino-acid biosynthesis; L-lysine biosynthesis via DAP pathway; (S)-tetrahydrodipicolinate from L-aspartate: step 1/4.</text>
</comment>
<dbReference type="GO" id="GO:0009086">
    <property type="term" value="P:methionine biosynthetic process"/>
    <property type="evidence" value="ECO:0007669"/>
    <property type="project" value="UniProtKB-KW"/>
</dbReference>
<evidence type="ECO:0000256" key="25">
    <source>
        <dbReference type="ARBA" id="ARBA00048841"/>
    </source>
</evidence>
<dbReference type="Gene3D" id="1.20.120.1320">
    <property type="entry name" value="Aspartokinase, catalytic domain"/>
    <property type="match status" value="1"/>
</dbReference>
<dbReference type="EMBL" id="JAALLT010000001">
    <property type="protein sequence ID" value="NGP75435.1"/>
    <property type="molecule type" value="Genomic_DNA"/>
</dbReference>
<keyword evidence="20" id="KW-0915">Sodium</keyword>
<dbReference type="PROSITE" id="PS01042">
    <property type="entry name" value="HOMOSER_DHGENASE"/>
    <property type="match status" value="1"/>
</dbReference>
<keyword evidence="15 30" id="KW-0418">Kinase</keyword>
<keyword evidence="19" id="KW-0520">NAD</keyword>
<evidence type="ECO:0000256" key="26">
    <source>
        <dbReference type="ARBA" id="ARBA00049031"/>
    </source>
</evidence>
<keyword evidence="17" id="KW-0521">NADP</keyword>
<evidence type="ECO:0000256" key="11">
    <source>
        <dbReference type="ARBA" id="ARBA00022679"/>
    </source>
</evidence>
<comment type="subunit">
    <text evidence="9">Homotetramer.</text>
</comment>
<dbReference type="SUPFAM" id="SSF51735">
    <property type="entry name" value="NAD(P)-binding Rossmann-fold domains"/>
    <property type="match status" value="1"/>
</dbReference>
<dbReference type="PANTHER" id="PTHR43070">
    <property type="match status" value="1"/>
</dbReference>
<dbReference type="EC" id="2.7.2.4" evidence="30"/>
<dbReference type="InterPro" id="IPR036393">
    <property type="entry name" value="AceGlu_kinase-like_sf"/>
</dbReference>
<dbReference type="GO" id="GO:0009089">
    <property type="term" value="P:lysine biosynthetic process via diaminopimelate"/>
    <property type="evidence" value="ECO:0007669"/>
    <property type="project" value="UniProtKB-UniPathway"/>
</dbReference>
<comment type="pathway">
    <text evidence="3">Amino-acid biosynthesis; L-methionine biosynthesis via de novo pathway; L-homoserine from L-aspartate: step 1/3.</text>
</comment>
<dbReference type="UniPathway" id="UPA00034">
    <property type="reaction ID" value="UER00015"/>
</dbReference>
<evidence type="ECO:0000256" key="22">
    <source>
        <dbReference type="ARBA" id="ARBA00023268"/>
    </source>
</evidence>
<keyword evidence="16" id="KW-0067">ATP-binding</keyword>
<evidence type="ECO:0000256" key="4">
    <source>
        <dbReference type="ARBA" id="ARBA00005056"/>
    </source>
</evidence>
<evidence type="ECO:0000256" key="21">
    <source>
        <dbReference type="ARBA" id="ARBA00023167"/>
    </source>
</evidence>
<dbReference type="InterPro" id="IPR001048">
    <property type="entry name" value="Asp/Glu/Uridylate_kinase"/>
</dbReference>
<dbReference type="Pfam" id="PF03447">
    <property type="entry name" value="NAD_binding_3"/>
    <property type="match status" value="1"/>
</dbReference>
<dbReference type="InterPro" id="IPR019811">
    <property type="entry name" value="HDH_CS"/>
</dbReference>
<evidence type="ECO:0000256" key="17">
    <source>
        <dbReference type="ARBA" id="ARBA00022857"/>
    </source>
</evidence>
<feature type="domain" description="Aspartate/glutamate/uridylate kinase" evidence="27">
    <location>
        <begin position="6"/>
        <end position="283"/>
    </location>
</feature>
<keyword evidence="21" id="KW-0486">Methionine biosynthesis</keyword>
<evidence type="ECO:0000256" key="15">
    <source>
        <dbReference type="ARBA" id="ARBA00022777"/>
    </source>
</evidence>
<dbReference type="GO" id="GO:0009088">
    <property type="term" value="P:threonine biosynthetic process"/>
    <property type="evidence" value="ECO:0007669"/>
    <property type="project" value="UniProtKB-UniPathway"/>
</dbReference>